<dbReference type="InterPro" id="IPR018271">
    <property type="entry name" value="Ribosomal_uS14_CS"/>
</dbReference>
<dbReference type="Pfam" id="PF00253">
    <property type="entry name" value="Ribosomal_S14"/>
    <property type="match status" value="1"/>
</dbReference>
<dbReference type="PANTHER" id="PTHR12010">
    <property type="entry name" value="40S RIBOSOMAL PROTEIN S29"/>
    <property type="match status" value="1"/>
</dbReference>
<reference evidence="6" key="1">
    <citation type="submission" date="2021-02" db="EMBL/GenBank/DDBJ databases">
        <title>First Annotated Genome of the Yellow-green Alga Tribonema minus.</title>
        <authorList>
            <person name="Mahan K.M."/>
        </authorList>
    </citation>
    <scope>NUCLEOTIDE SEQUENCE</scope>
    <source>
        <strain evidence="6">UTEX B ZZ1240</strain>
    </source>
</reference>
<dbReference type="SUPFAM" id="SSF57716">
    <property type="entry name" value="Glucocorticoid receptor-like (DNA-binding domain)"/>
    <property type="match status" value="1"/>
</dbReference>
<evidence type="ECO:0000256" key="3">
    <source>
        <dbReference type="ARBA" id="ARBA00022833"/>
    </source>
</evidence>
<comment type="similarity">
    <text evidence="2">Belongs to the universal ribosomal protein uS14 family.</text>
</comment>
<dbReference type="GO" id="GO:0022627">
    <property type="term" value="C:cytosolic small ribosomal subunit"/>
    <property type="evidence" value="ECO:0007669"/>
    <property type="project" value="TreeGrafter"/>
</dbReference>
<dbReference type="GO" id="GO:0003735">
    <property type="term" value="F:structural constituent of ribosome"/>
    <property type="evidence" value="ECO:0007669"/>
    <property type="project" value="InterPro"/>
</dbReference>
<evidence type="ECO:0000313" key="7">
    <source>
        <dbReference type="Proteomes" id="UP000664859"/>
    </source>
</evidence>
<proteinExistence type="inferred from homology"/>
<dbReference type="EMBL" id="JAFCMP010000531">
    <property type="protein sequence ID" value="KAG5176942.1"/>
    <property type="molecule type" value="Genomic_DNA"/>
</dbReference>
<dbReference type="GO" id="GO:0008270">
    <property type="term" value="F:zinc ion binding"/>
    <property type="evidence" value="ECO:0007669"/>
    <property type="project" value="InterPro"/>
</dbReference>
<dbReference type="InterPro" id="IPR039744">
    <property type="entry name" value="RIbosomal_uS14_euk_arc"/>
</dbReference>
<dbReference type="GO" id="GO:0002181">
    <property type="term" value="P:cytoplasmic translation"/>
    <property type="evidence" value="ECO:0007669"/>
    <property type="project" value="TreeGrafter"/>
</dbReference>
<evidence type="ECO:0000256" key="5">
    <source>
        <dbReference type="ARBA" id="ARBA00023274"/>
    </source>
</evidence>
<evidence type="ECO:0000256" key="4">
    <source>
        <dbReference type="ARBA" id="ARBA00022980"/>
    </source>
</evidence>
<organism evidence="6 7">
    <name type="scientific">Tribonema minus</name>
    <dbReference type="NCBI Taxonomy" id="303371"/>
    <lineage>
        <taxon>Eukaryota</taxon>
        <taxon>Sar</taxon>
        <taxon>Stramenopiles</taxon>
        <taxon>Ochrophyta</taxon>
        <taxon>PX clade</taxon>
        <taxon>Xanthophyceae</taxon>
        <taxon>Tribonematales</taxon>
        <taxon>Tribonemataceae</taxon>
        <taxon>Tribonema</taxon>
    </lineage>
</organism>
<keyword evidence="5" id="KW-0687">Ribonucleoprotein</keyword>
<dbReference type="OrthoDB" id="10252683at2759"/>
<name>A0A835YKD0_9STRA</name>
<dbReference type="PANTHER" id="PTHR12010:SF2">
    <property type="entry name" value="40S RIBOSOMAL PROTEIN S29"/>
    <property type="match status" value="1"/>
</dbReference>
<dbReference type="Gene3D" id="4.10.830.10">
    <property type="entry name" value="30s Ribosomal Protein S14, Chain N"/>
    <property type="match status" value="1"/>
</dbReference>
<comment type="cofactor">
    <cofactor evidence="1">
        <name>Zn(2+)</name>
        <dbReference type="ChEBI" id="CHEBI:29105"/>
    </cofactor>
</comment>
<accession>A0A835YKD0</accession>
<dbReference type="AlphaFoldDB" id="A0A835YKD0"/>
<sequence length="56" mass="6278">MGAKALQNSHPKAYGKGGNKCRVCANQHGIIKKYGINMCRQCFRTYAYDIGFHKLS</sequence>
<evidence type="ECO:0000313" key="6">
    <source>
        <dbReference type="EMBL" id="KAG5176942.1"/>
    </source>
</evidence>
<keyword evidence="3" id="KW-0862">Zinc</keyword>
<dbReference type="InterPro" id="IPR001209">
    <property type="entry name" value="Ribosomal_uS14"/>
</dbReference>
<dbReference type="PROSITE" id="PS00527">
    <property type="entry name" value="RIBOSOMAL_S14"/>
    <property type="match status" value="1"/>
</dbReference>
<dbReference type="NCBIfam" id="NF004424">
    <property type="entry name" value="PRK05766.1"/>
    <property type="match status" value="1"/>
</dbReference>
<evidence type="ECO:0000256" key="1">
    <source>
        <dbReference type="ARBA" id="ARBA00001947"/>
    </source>
</evidence>
<comment type="caution">
    <text evidence="6">The sequence shown here is derived from an EMBL/GenBank/DDBJ whole genome shotgun (WGS) entry which is preliminary data.</text>
</comment>
<keyword evidence="7" id="KW-1185">Reference proteome</keyword>
<evidence type="ECO:0000256" key="2">
    <source>
        <dbReference type="ARBA" id="ARBA00009083"/>
    </source>
</evidence>
<gene>
    <name evidence="6" type="ORF">JKP88DRAFT_350907</name>
</gene>
<dbReference type="InterPro" id="IPR043140">
    <property type="entry name" value="Ribosomal_uS14_sf"/>
</dbReference>
<keyword evidence="4 6" id="KW-0689">Ribosomal protein</keyword>
<protein>
    <submittedName>
        <fullName evidence="6">Putative 40S ribosomal protein RPS29</fullName>
    </submittedName>
</protein>
<dbReference type="FunFam" id="4.10.830.10:FF:000002">
    <property type="entry name" value="40S ribosomal protein S29"/>
    <property type="match status" value="1"/>
</dbReference>
<dbReference type="Proteomes" id="UP000664859">
    <property type="component" value="Unassembled WGS sequence"/>
</dbReference>